<keyword evidence="2" id="KW-0496">Mitochondrion</keyword>
<accession>A0A124GNW0</accession>
<keyword evidence="1" id="KW-0732">Signal</keyword>
<sequence>MSFHHFRIRFIRLLLRHIVILVEALSYEGTTRARGYWNHFMSVLSVTYRKPRTTSLFLHLT</sequence>
<organism evidence="2">
    <name type="scientific">Picea glauca</name>
    <name type="common">White spruce</name>
    <name type="synonym">Pinus glauca</name>
    <dbReference type="NCBI Taxonomy" id="3330"/>
    <lineage>
        <taxon>Eukaryota</taxon>
        <taxon>Viridiplantae</taxon>
        <taxon>Streptophyta</taxon>
        <taxon>Embryophyta</taxon>
        <taxon>Tracheophyta</taxon>
        <taxon>Spermatophyta</taxon>
        <taxon>Pinopsida</taxon>
        <taxon>Pinidae</taxon>
        <taxon>Conifers I</taxon>
        <taxon>Pinales</taxon>
        <taxon>Pinaceae</taxon>
        <taxon>Picea</taxon>
    </lineage>
</organism>
<comment type="caution">
    <text evidence="2">The sequence shown here is derived from an EMBL/GenBank/DDBJ whole genome shotgun (WGS) entry which is preliminary data.</text>
</comment>
<evidence type="ECO:0000256" key="1">
    <source>
        <dbReference type="SAM" id="SignalP"/>
    </source>
</evidence>
<feature type="signal peptide" evidence="1">
    <location>
        <begin position="1"/>
        <end position="24"/>
    </location>
</feature>
<geneLocation type="mitochondrion" evidence="2"/>
<reference evidence="2" key="1">
    <citation type="journal article" date="2015" name="Genome Biol. Evol.">
        <title>Organellar Genomes of White Spruce (Picea glauca): Assembly and Annotation.</title>
        <authorList>
            <person name="Jackman S.D."/>
            <person name="Warren R.L."/>
            <person name="Gibb E.A."/>
            <person name="Vandervalk B.P."/>
            <person name="Mohamadi H."/>
            <person name="Chu J."/>
            <person name="Raymond A."/>
            <person name="Pleasance S."/>
            <person name="Coope R."/>
            <person name="Wildung M.R."/>
            <person name="Ritland C.E."/>
            <person name="Bousquet J."/>
            <person name="Jones S.J."/>
            <person name="Bohlmann J."/>
            <person name="Birol I."/>
        </authorList>
    </citation>
    <scope>NUCLEOTIDE SEQUENCE [LARGE SCALE GENOMIC DNA]</scope>
    <source>
        <tissue evidence="2">Flushing bud</tissue>
    </source>
</reference>
<dbReference type="AlphaFoldDB" id="A0A124GNW0"/>
<dbReference type="EMBL" id="LKAM01000002">
    <property type="protein sequence ID" value="KUM50047.1"/>
    <property type="molecule type" value="Genomic_DNA"/>
</dbReference>
<feature type="chain" id="PRO_5007172443" evidence="1">
    <location>
        <begin position="25"/>
        <end position="61"/>
    </location>
</feature>
<proteinExistence type="predicted"/>
<protein>
    <submittedName>
        <fullName evidence="2">Uncharacterized protein</fullName>
    </submittedName>
</protein>
<gene>
    <name evidence="2" type="ORF">ABT39_MTgene3275</name>
</gene>
<evidence type="ECO:0000313" key="2">
    <source>
        <dbReference type="EMBL" id="KUM50047.1"/>
    </source>
</evidence>
<name>A0A124GNW0_PICGL</name>